<dbReference type="OMA" id="DHCSIRL"/>
<dbReference type="VEuPathDB" id="AmoebaDB:NF0051600"/>
<dbReference type="Gene3D" id="3.30.1460.10">
    <property type="match status" value="1"/>
</dbReference>
<evidence type="ECO:0000313" key="2">
    <source>
        <dbReference type="Proteomes" id="UP000444721"/>
    </source>
</evidence>
<keyword evidence="2" id="KW-1185">Reference proteome</keyword>
<protein>
    <submittedName>
        <fullName evidence="1">Uncharacterized protein</fullName>
    </submittedName>
</protein>
<dbReference type="CDD" id="cd16364">
    <property type="entry name" value="T3SC_I-like"/>
    <property type="match status" value="1"/>
</dbReference>
<comment type="caution">
    <text evidence="1">The sequence shown here is derived from an EMBL/GenBank/DDBJ whole genome shotgun (WGS) entry which is preliminary data.</text>
</comment>
<reference evidence="1 2" key="1">
    <citation type="journal article" date="2019" name="Sci. Rep.">
        <title>Nanopore sequencing improves the draft genome of the human pathogenic amoeba Naegleria fowleri.</title>
        <authorList>
            <person name="Liechti N."/>
            <person name="Schurch N."/>
            <person name="Bruggmann R."/>
            <person name="Wittwer M."/>
        </authorList>
    </citation>
    <scope>NUCLEOTIDE SEQUENCE [LARGE SCALE GENOMIC DNA]</scope>
    <source>
        <strain evidence="1 2">ATCC 30894</strain>
    </source>
</reference>
<evidence type="ECO:0000313" key="1">
    <source>
        <dbReference type="EMBL" id="KAF0981026.1"/>
    </source>
</evidence>
<organism evidence="1 2">
    <name type="scientific">Naegleria fowleri</name>
    <name type="common">Brain eating amoeba</name>
    <dbReference type="NCBI Taxonomy" id="5763"/>
    <lineage>
        <taxon>Eukaryota</taxon>
        <taxon>Discoba</taxon>
        <taxon>Heterolobosea</taxon>
        <taxon>Tetramitia</taxon>
        <taxon>Eutetramitia</taxon>
        <taxon>Vahlkampfiidae</taxon>
        <taxon>Naegleria</taxon>
    </lineage>
</organism>
<gene>
    <name evidence="1" type="ORF">FDP41_012814</name>
</gene>
<proteinExistence type="predicted"/>
<dbReference type="VEuPathDB" id="AmoebaDB:NF0051590"/>
<dbReference type="RefSeq" id="XP_044565739.1">
    <property type="nucleotide sequence ID" value="XM_044703375.1"/>
</dbReference>
<dbReference type="VEuPathDB" id="AmoebaDB:FDP41_012814"/>
<dbReference type="Proteomes" id="UP000444721">
    <property type="component" value="Unassembled WGS sequence"/>
</dbReference>
<sequence length="1533" mass="178507">MIVLKFSLGDGDHQDESDHHFKIPLYTMTTWIECDIDQTHHQQDRPTSENKSANNFNELARVLLDHFENNDMIRKSFGVVLNHIPTIRNSESLKYSIITDERVLLGGRHSNANHNNDKEFNKHKIMMEYFVHLFFLYRATEQRIDAVNLDLAIDLIYDLCKDINPYNEIYWNEDVDIFYIGDYQRLVHLEKIIFDLFPRIQNVARSLATTFFGHVCKAWIEAHSTVKMKDFTGLNYNPILAFSKFLNCYGMSPFYFLDRCWLINYCLQLLFSMNEKILLSQDQLDELFSPEDITFTYVPTLDEEYGMLSKVFMLMFETCQIEKANKLFEHMLTHILNENFKKAHLEIYLRFRVEVEYLACFSPPFVSFYKAIDFLNGISKELNDNKDKLSGELYSYLMFEILCKKLKKSQGFEIEAAYYGMKEYLSSTFKDELKNFCAENQEYFKTGIINYATAYELTSNNDLSSFQLLLNTTDCYIIVKSLRSIAAWYDERGNSIQCVKHLEKANHICSTLQTTELFSCGYFELTEMLYNYASSSTAMNILKKMELLWQGLNQKTAFMYYPKQHRILVSLRARSAKNDLEKRNLYTELIPYLKRILRLEKENAEVFDDHDFDFILKYGGNDTIEKKTELYQYYVSIIKERANILIKTEPKIALKLFRGLITDNIANHDHCSIRLYILSLFTTLNMQQEAFALCDQLLDYYGTYSVVKIRCYQFLVDYYKRQMKYSTLHDEEINLLDKCLLHISAAIEVLKDDTSGKISALSDFLQCSQSASCLYAQSKEKRYIVKSEKWKTLTTKFSQVFEDLTHFISAFDYSNVYTLSTLEILMYLYSIFKDSKNLLSIEQVKSILKTSLTLAEHFEEVCELFKNFEKISRLFEVLSMFCVEIERFEEHTVPVIHYQSREIDGLIFLDEPLRFVTNNDNAKAKPTSFVEISYYFLRVMLKIAIFYCNFAPTNYLVRVYKKMFSLHRKNKTLSKAFFEDQFYLWKDSVLDVNDIELSIQRDRNIDLYKKTAKFSKKKDGIEIVKFPVIKDISLIEDSIKLADLRQNDLFYQEEFSPCISLIQFYQKLFAINFRDGEFFENIIESFTKLRAVRSMKHLEHVTGLSGLHDKFFSSVQLIEIADNFLVFLGVGADRVYIYATLDDLDLFEISTEDRAKLFEEFLFQSFFGLMDAGRKLGFLSCGLNSEGDAIYLHTYYDLRCASFSTLLFTVQGFILAVEYWREISKEILLKKTIKKSPSTNVRQRMLSNTCNSTNNTMKKYGLTKKQATLVNSIIDLIEHKKQVSPRPSVVGAVAASSELTNGTEDANNHDTQSTSSSNHQSLLDTFISSTHEVLKSYLEKSMDDLIEGELEKQAASEIILDSYYILCFMSDMYYKGQLDSTQKANLLLDRLGTFLAIPGGLQFSEDRLCAVATNSYSIFIQHQQYPSSSSQIRAIDHIFVFSMFTVNIVDVHKKDLIYTYLLKRNLLGKNCASGGIGIRKNSSNPDRLTICLYVPISVESAKETALIDMLPEFLQEYNVLLEDLEKMLADRSC</sequence>
<name>A0A6A5C034_NAEFO</name>
<accession>A0A6A5C034</accession>
<dbReference type="GeneID" id="68120029"/>
<dbReference type="VEuPathDB" id="AmoebaDB:NfTy_080180"/>
<dbReference type="EMBL" id="VFQX01000016">
    <property type="protein sequence ID" value="KAF0981026.1"/>
    <property type="molecule type" value="Genomic_DNA"/>
</dbReference>
<dbReference type="OrthoDB" id="10339143at2759"/>